<dbReference type="InterPro" id="IPR050113">
    <property type="entry name" value="Ub_conjugating_enzyme"/>
</dbReference>
<organism evidence="2 3">
    <name type="scientific">Blepharisma stoltei</name>
    <dbReference type="NCBI Taxonomy" id="1481888"/>
    <lineage>
        <taxon>Eukaryota</taxon>
        <taxon>Sar</taxon>
        <taxon>Alveolata</taxon>
        <taxon>Ciliophora</taxon>
        <taxon>Postciliodesmatophora</taxon>
        <taxon>Heterotrichea</taxon>
        <taxon>Heterotrichida</taxon>
        <taxon>Blepharismidae</taxon>
        <taxon>Blepharisma</taxon>
    </lineage>
</organism>
<proteinExistence type="predicted"/>
<dbReference type="SMART" id="SM00212">
    <property type="entry name" value="UBCc"/>
    <property type="match status" value="1"/>
</dbReference>
<protein>
    <recommendedName>
        <fullName evidence="1">UBC core domain-containing protein</fullName>
    </recommendedName>
</protein>
<dbReference type="InterPro" id="IPR016135">
    <property type="entry name" value="UBQ-conjugating_enzyme/RWD"/>
</dbReference>
<evidence type="ECO:0000313" key="3">
    <source>
        <dbReference type="Proteomes" id="UP001162131"/>
    </source>
</evidence>
<sequence length="144" mass="17022">MQRILEEYNSFFLNPDPSFEVRIANNNYYLWNCVLKGPPGSLYEGGRFRFTLNIPSNYPNTPPSIIFQNKPFHCDIRENGYVCWELQAKWSPSWRIRGIFGCLIGLLFNPVPHPGDRYEPDLLYCTNRPRYEQRAREITNLNRS</sequence>
<dbReference type="PANTHER" id="PTHR24067">
    <property type="entry name" value="UBIQUITIN-CONJUGATING ENZYME E2"/>
    <property type="match status" value="1"/>
</dbReference>
<dbReference type="EMBL" id="CAJZBQ010000016">
    <property type="protein sequence ID" value="CAG9316745.1"/>
    <property type="molecule type" value="Genomic_DNA"/>
</dbReference>
<dbReference type="AlphaFoldDB" id="A0AAU9IME3"/>
<accession>A0AAU9IME3</accession>
<gene>
    <name evidence="2" type="ORF">BSTOLATCC_MIC16847</name>
</gene>
<dbReference type="InterPro" id="IPR000608">
    <property type="entry name" value="UBC"/>
</dbReference>
<dbReference type="Pfam" id="PF00179">
    <property type="entry name" value="UQ_con"/>
    <property type="match status" value="1"/>
</dbReference>
<keyword evidence="3" id="KW-1185">Reference proteome</keyword>
<dbReference type="SUPFAM" id="SSF54495">
    <property type="entry name" value="UBC-like"/>
    <property type="match status" value="1"/>
</dbReference>
<dbReference type="Proteomes" id="UP001162131">
    <property type="component" value="Unassembled WGS sequence"/>
</dbReference>
<name>A0AAU9IME3_9CILI</name>
<dbReference type="CDD" id="cd00195">
    <property type="entry name" value="UBCc_UEV"/>
    <property type="match status" value="1"/>
</dbReference>
<evidence type="ECO:0000313" key="2">
    <source>
        <dbReference type="EMBL" id="CAG9316745.1"/>
    </source>
</evidence>
<feature type="domain" description="UBC core" evidence="1">
    <location>
        <begin position="1"/>
        <end position="144"/>
    </location>
</feature>
<dbReference type="PROSITE" id="PS50127">
    <property type="entry name" value="UBC_2"/>
    <property type="match status" value="1"/>
</dbReference>
<dbReference type="Gene3D" id="3.10.110.10">
    <property type="entry name" value="Ubiquitin Conjugating Enzyme"/>
    <property type="match status" value="1"/>
</dbReference>
<evidence type="ECO:0000259" key="1">
    <source>
        <dbReference type="PROSITE" id="PS50127"/>
    </source>
</evidence>
<reference evidence="2" key="1">
    <citation type="submission" date="2021-09" db="EMBL/GenBank/DDBJ databases">
        <authorList>
            <consortium name="AG Swart"/>
            <person name="Singh M."/>
            <person name="Singh A."/>
            <person name="Seah K."/>
            <person name="Emmerich C."/>
        </authorList>
    </citation>
    <scope>NUCLEOTIDE SEQUENCE</scope>
    <source>
        <strain evidence="2">ATCC30299</strain>
    </source>
</reference>
<comment type="caution">
    <text evidence="2">The sequence shown here is derived from an EMBL/GenBank/DDBJ whole genome shotgun (WGS) entry which is preliminary data.</text>
</comment>